<evidence type="ECO:0000313" key="1">
    <source>
        <dbReference type="EMBL" id="MBA4494158.1"/>
    </source>
</evidence>
<evidence type="ECO:0000313" key="2">
    <source>
        <dbReference type="Proteomes" id="UP000535491"/>
    </source>
</evidence>
<comment type="caution">
    <text evidence="1">The sequence shown here is derived from an EMBL/GenBank/DDBJ whole genome shotgun (WGS) entry which is preliminary data.</text>
</comment>
<dbReference type="EMBL" id="JACEIQ010000005">
    <property type="protein sequence ID" value="MBA4494158.1"/>
    <property type="molecule type" value="Genomic_DNA"/>
</dbReference>
<dbReference type="AlphaFoldDB" id="A0A7W1WQM7"/>
<sequence length="66" mass="7284">MAADPAEKTEQGKKRGNSTLNSLMISGIQYPREIDRVLKHCGVMLLGCREVEEESPFCPCIGLFDA</sequence>
<accession>A0A7W1WQM7</accession>
<dbReference type="RefSeq" id="WP_181751392.1">
    <property type="nucleotide sequence ID" value="NZ_JACEIQ010000005.1"/>
</dbReference>
<proteinExistence type="predicted"/>
<keyword evidence="2" id="KW-1185">Reference proteome</keyword>
<dbReference type="Proteomes" id="UP000535491">
    <property type="component" value="Unassembled WGS sequence"/>
</dbReference>
<reference evidence="1 2" key="1">
    <citation type="submission" date="2020-07" db="EMBL/GenBank/DDBJ databases">
        <authorList>
            <person name="Feng H."/>
        </authorList>
    </citation>
    <scope>NUCLEOTIDE SEQUENCE [LARGE SCALE GENOMIC DNA]</scope>
    <source>
        <strain evidence="2">s-10</strain>
    </source>
</reference>
<protein>
    <submittedName>
        <fullName evidence="1">Uncharacterized protein</fullName>
    </submittedName>
</protein>
<organism evidence="1 2">
    <name type="scientific">Paenactinomyces guangxiensis</name>
    <dbReference type="NCBI Taxonomy" id="1490290"/>
    <lineage>
        <taxon>Bacteria</taxon>
        <taxon>Bacillati</taxon>
        <taxon>Bacillota</taxon>
        <taxon>Bacilli</taxon>
        <taxon>Bacillales</taxon>
        <taxon>Thermoactinomycetaceae</taxon>
        <taxon>Paenactinomyces</taxon>
    </lineage>
</organism>
<gene>
    <name evidence="1" type="ORF">H1191_07555</name>
</gene>
<name>A0A7W1WQM7_9BACL</name>